<dbReference type="PANTHER" id="PTHR30126">
    <property type="entry name" value="HTH-TYPE TRANSCRIPTIONAL REGULATOR"/>
    <property type="match status" value="1"/>
</dbReference>
<feature type="domain" description="HTH lysR-type" evidence="5">
    <location>
        <begin position="1"/>
        <end position="58"/>
    </location>
</feature>
<comment type="similarity">
    <text evidence="1">Belongs to the LysR transcriptional regulatory family.</text>
</comment>
<name>I7KKI7_9LACO</name>
<evidence type="ECO:0000256" key="1">
    <source>
        <dbReference type="ARBA" id="ARBA00009437"/>
    </source>
</evidence>
<dbReference type="Gene3D" id="1.10.10.10">
    <property type="entry name" value="Winged helix-like DNA-binding domain superfamily/Winged helix DNA-binding domain"/>
    <property type="match status" value="1"/>
</dbReference>
<organism evidence="6 7">
    <name type="scientific">Lactobacillus pasteurii DSM 23907 = CRBIP 24.76</name>
    <dbReference type="NCBI Taxonomy" id="1423790"/>
    <lineage>
        <taxon>Bacteria</taxon>
        <taxon>Bacillati</taxon>
        <taxon>Bacillota</taxon>
        <taxon>Bacilli</taxon>
        <taxon>Lactobacillales</taxon>
        <taxon>Lactobacillaceae</taxon>
        <taxon>Lactobacillus</taxon>
    </lineage>
</organism>
<keyword evidence="4" id="KW-0804">Transcription</keyword>
<evidence type="ECO:0000256" key="2">
    <source>
        <dbReference type="ARBA" id="ARBA00023015"/>
    </source>
</evidence>
<proteinExistence type="inferred from homology"/>
<dbReference type="InterPro" id="IPR005119">
    <property type="entry name" value="LysR_subst-bd"/>
</dbReference>
<dbReference type="PROSITE" id="PS50931">
    <property type="entry name" value="HTH_LYSR"/>
    <property type="match status" value="1"/>
</dbReference>
<dbReference type="SUPFAM" id="SSF46785">
    <property type="entry name" value="Winged helix' DNA-binding domain"/>
    <property type="match status" value="1"/>
</dbReference>
<dbReference type="InterPro" id="IPR036388">
    <property type="entry name" value="WH-like_DNA-bd_sf"/>
</dbReference>
<keyword evidence="7" id="KW-1185">Reference proteome</keyword>
<keyword evidence="3" id="KW-0238">DNA-binding</keyword>
<evidence type="ECO:0000259" key="5">
    <source>
        <dbReference type="PROSITE" id="PS50931"/>
    </source>
</evidence>
<dbReference type="STRING" id="1423790.BN53_00030"/>
<dbReference type="InterPro" id="IPR000847">
    <property type="entry name" value="LysR_HTH_N"/>
</dbReference>
<protein>
    <submittedName>
        <fullName evidence="6">HTH-type transcriptional regulator alsr (Als operon regulatoryprotein)</fullName>
    </submittedName>
</protein>
<keyword evidence="2" id="KW-0805">Transcription regulation</keyword>
<sequence>MNSMQINCLLALGETGCITKTAQKLFVTQPTVSKNLKNLEDELGFKLIQVIGHTTNFTSQGEEFYHLMSNLNNQFQSGLNDIYNEKESQPIKICHSLLPFEKAYLPTFVNLYEKNKSRKIQLSNFYPSSPYQDNIELFFQNKADFILIQEDFFQGDNRIGFRPLLEAGYSVIISKNNPLSKKRYINFDDIKHEKIWIWDSKNSVKSVQKIETMLQKANPEINISKVNSVAGCEMYAATNKGISVVPSFSYDNKNTNVVYNFLDCNISIVYGASFLKNTTNKSYFSDIIQYLKIAVDAERQKW</sequence>
<evidence type="ECO:0000256" key="3">
    <source>
        <dbReference type="ARBA" id="ARBA00023125"/>
    </source>
</evidence>
<dbReference type="Pfam" id="PF00126">
    <property type="entry name" value="HTH_1"/>
    <property type="match status" value="1"/>
</dbReference>
<accession>I7KKI7</accession>
<dbReference type="Proteomes" id="UP000009311">
    <property type="component" value="Unassembled WGS sequence"/>
</dbReference>
<dbReference type="eggNOG" id="COG0583">
    <property type="taxonomic scope" value="Bacteria"/>
</dbReference>
<dbReference type="SUPFAM" id="SSF53850">
    <property type="entry name" value="Periplasmic binding protein-like II"/>
    <property type="match status" value="1"/>
</dbReference>
<dbReference type="EMBL" id="CAKD01000005">
    <property type="protein sequence ID" value="CCI84509.1"/>
    <property type="molecule type" value="Genomic_DNA"/>
</dbReference>
<dbReference type="OrthoDB" id="2310789at2"/>
<dbReference type="Gene3D" id="3.40.190.290">
    <property type="match status" value="1"/>
</dbReference>
<dbReference type="PRINTS" id="PR00039">
    <property type="entry name" value="HTHLYSR"/>
</dbReference>
<dbReference type="AlphaFoldDB" id="I7KKI7"/>
<gene>
    <name evidence="6" type="ORF">BN53_00030</name>
</gene>
<dbReference type="PATRIC" id="fig|1423790.3.peg.1570"/>
<dbReference type="RefSeq" id="WP_009559060.1">
    <property type="nucleotide sequence ID" value="NZ_AYZN01000005.1"/>
</dbReference>
<dbReference type="GO" id="GO:0003700">
    <property type="term" value="F:DNA-binding transcription factor activity"/>
    <property type="evidence" value="ECO:0007669"/>
    <property type="project" value="InterPro"/>
</dbReference>
<dbReference type="GO" id="GO:0003677">
    <property type="term" value="F:DNA binding"/>
    <property type="evidence" value="ECO:0007669"/>
    <property type="project" value="UniProtKB-KW"/>
</dbReference>
<reference evidence="6 7" key="1">
    <citation type="submission" date="2012-06" db="EMBL/GenBank/DDBJ databases">
        <title>Draft Genome Sequence of Lactobacillus pasteurii CRBIP 24.76T.</title>
        <authorList>
            <person name="Cousin S."/>
            <person name="Bouchier C."/>
            <person name="Loux V."/>
            <person name="Ma L."/>
            <person name="Creno S."/>
            <person name="Bizet C."/>
            <person name="Clermont D."/>
        </authorList>
    </citation>
    <scope>NUCLEOTIDE SEQUENCE [LARGE SCALE GENOMIC DNA]</scope>
    <source>
        <strain evidence="7">CRBIP 24.76T</strain>
    </source>
</reference>
<evidence type="ECO:0000313" key="7">
    <source>
        <dbReference type="Proteomes" id="UP000009311"/>
    </source>
</evidence>
<dbReference type="Pfam" id="PF03466">
    <property type="entry name" value="LysR_substrate"/>
    <property type="match status" value="1"/>
</dbReference>
<evidence type="ECO:0000256" key="4">
    <source>
        <dbReference type="ARBA" id="ARBA00023163"/>
    </source>
</evidence>
<comment type="caution">
    <text evidence="6">The sequence shown here is derived from an EMBL/GenBank/DDBJ whole genome shotgun (WGS) entry which is preliminary data.</text>
</comment>
<evidence type="ECO:0000313" key="6">
    <source>
        <dbReference type="EMBL" id="CCI84509.1"/>
    </source>
</evidence>
<dbReference type="InterPro" id="IPR036390">
    <property type="entry name" value="WH_DNA-bd_sf"/>
</dbReference>